<dbReference type="EMBL" id="VOMC01000139">
    <property type="protein sequence ID" value="NVI09783.1"/>
    <property type="molecule type" value="Genomic_DNA"/>
</dbReference>
<gene>
    <name evidence="1" type="ORF">FSB64_40860</name>
</gene>
<keyword evidence="2" id="KW-1185">Reference proteome</keyword>
<evidence type="ECO:0000313" key="1">
    <source>
        <dbReference type="EMBL" id="NVI09783.1"/>
    </source>
</evidence>
<comment type="caution">
    <text evidence="1">The sequence shown here is derived from an EMBL/GenBank/DDBJ whole genome shotgun (WGS) entry which is preliminary data.</text>
</comment>
<organism evidence="1 2">
    <name type="scientific">Paraburkholderia youngii</name>
    <dbReference type="NCBI Taxonomy" id="2782701"/>
    <lineage>
        <taxon>Bacteria</taxon>
        <taxon>Pseudomonadati</taxon>
        <taxon>Pseudomonadota</taxon>
        <taxon>Betaproteobacteria</taxon>
        <taxon>Burkholderiales</taxon>
        <taxon>Burkholderiaceae</taxon>
        <taxon>Paraburkholderia</taxon>
    </lineage>
</organism>
<dbReference type="Proteomes" id="UP000821598">
    <property type="component" value="Unassembled WGS sequence"/>
</dbReference>
<name>A0ABX2P089_9BURK</name>
<reference evidence="1 2" key="1">
    <citation type="submission" date="2019-08" db="EMBL/GenBank/DDBJ databases">
        <title>Paraburkholderia simonii sp. nov. and P. youngii sp. nov. Brazilian and Mexican Mimosa-associated rhizobia.</title>
        <authorList>
            <person name="Mavima L."/>
            <person name="Beukes C.W."/>
            <person name="Palmer M."/>
            <person name="De Meyer S.E."/>
            <person name="James E.K."/>
            <person name="Maluk M."/>
            <person name="Avontuur J.R."/>
            <person name="Chan W.Y."/>
            <person name="Venter S.N."/>
            <person name="Steenkamp E.T."/>
        </authorList>
    </citation>
    <scope>NUCLEOTIDE SEQUENCE [LARGE SCALE GENOMIC DNA]</scope>
    <source>
        <strain evidence="1 2">JPY454</strain>
    </source>
</reference>
<sequence length="100" mass="11018">MQVSGFDLFRCLAPMRRLVSASCSSGQRFASGFLQIRSRPRHPCLWLTLPLAGRVEDFHLPVSAPCRAHEKKNRRICAGCGSGKAVRVTLYAPPVLHQSG</sequence>
<accession>A0ABX2P089</accession>
<evidence type="ECO:0000313" key="2">
    <source>
        <dbReference type="Proteomes" id="UP000821598"/>
    </source>
</evidence>
<proteinExistence type="predicted"/>
<protein>
    <submittedName>
        <fullName evidence="1">Uncharacterized protein</fullName>
    </submittedName>
</protein>